<dbReference type="EMBL" id="CAJNBK010000004">
    <property type="protein sequence ID" value="CAE6730734.1"/>
    <property type="molecule type" value="Genomic_DNA"/>
</dbReference>
<evidence type="ECO:0000313" key="1">
    <source>
        <dbReference type="EMBL" id="CAE6730734.1"/>
    </source>
</evidence>
<dbReference type="RefSeq" id="WP_211610883.1">
    <property type="nucleotide sequence ID" value="NZ_CAJNBK010000004.1"/>
</dbReference>
<dbReference type="PROSITE" id="PS51257">
    <property type="entry name" value="PROKAR_LIPOPROTEIN"/>
    <property type="match status" value="1"/>
</dbReference>
<protein>
    <recommendedName>
        <fullName evidence="3">Lipoprotein SmpA/OmlA domain-containing protein</fullName>
    </recommendedName>
</protein>
<gene>
    <name evidence="1" type="ORF">R69888_02048</name>
</gene>
<evidence type="ECO:0000313" key="2">
    <source>
        <dbReference type="Proteomes" id="UP000672526"/>
    </source>
</evidence>
<proteinExistence type="predicted"/>
<comment type="caution">
    <text evidence="1">The sequence shown here is derived from an EMBL/GenBank/DDBJ whole genome shotgun (WGS) entry which is preliminary data.</text>
</comment>
<evidence type="ECO:0008006" key="3">
    <source>
        <dbReference type="Google" id="ProtNLM"/>
    </source>
</evidence>
<dbReference type="Proteomes" id="UP000672526">
    <property type="component" value="Unassembled WGS sequence"/>
</dbReference>
<accession>A0ABM8R3D0</accession>
<reference evidence="1 2" key="1">
    <citation type="submission" date="2021-02" db="EMBL/GenBank/DDBJ databases">
        <authorList>
            <person name="Vanwijnsberghe S."/>
        </authorList>
    </citation>
    <scope>NUCLEOTIDE SEQUENCE [LARGE SCALE GENOMIC DNA]</scope>
    <source>
        <strain evidence="1 2">LMG 31837</strain>
    </source>
</reference>
<sequence length="126" mass="13457">MKGLRPTMILSAVYVCFLVGCVSTEEVIKPEDISDFNPGVTTQQQVLARLGTPSSTSRLPDGSNFLVYAFSESKSLTATWLPAVAPLVGETNVRSSAISFQFGPDGILNSSNTVSSRLGPVIHRQP</sequence>
<organism evidence="1 2">
    <name type="scientific">Paraburkholderia haematera</name>
    <dbReference type="NCBI Taxonomy" id="2793077"/>
    <lineage>
        <taxon>Bacteria</taxon>
        <taxon>Pseudomonadati</taxon>
        <taxon>Pseudomonadota</taxon>
        <taxon>Betaproteobacteria</taxon>
        <taxon>Burkholderiales</taxon>
        <taxon>Burkholderiaceae</taxon>
        <taxon>Paraburkholderia</taxon>
    </lineage>
</organism>
<keyword evidence="2" id="KW-1185">Reference proteome</keyword>
<name>A0ABM8R3D0_9BURK</name>